<sequence length="126" mass="13513">MATERKIGGVVYRCDKIPAEQSLKLYMRLNQVFKGDQVVLGTIAANVDRQGAFQAFLHASMNNEINSEDAVAFITDAVGLCSVGSDPAILGVKPSTMDDAVEVAWFALGVQFRDFIVAGLGKMAEA</sequence>
<dbReference type="RefSeq" id="WP_238279357.1">
    <property type="nucleotide sequence ID" value="NZ_BPQL01000055.1"/>
</dbReference>
<proteinExistence type="predicted"/>
<name>A0ABV2LBY5_9HYPH</name>
<evidence type="ECO:0000313" key="1">
    <source>
        <dbReference type="EMBL" id="MET3695359.1"/>
    </source>
</evidence>
<keyword evidence="2" id="KW-1185">Reference proteome</keyword>
<organism evidence="1 2">
    <name type="scientific">Methylobacterium goesingense</name>
    <dbReference type="NCBI Taxonomy" id="243690"/>
    <lineage>
        <taxon>Bacteria</taxon>
        <taxon>Pseudomonadati</taxon>
        <taxon>Pseudomonadota</taxon>
        <taxon>Alphaproteobacteria</taxon>
        <taxon>Hyphomicrobiales</taxon>
        <taxon>Methylobacteriaceae</taxon>
        <taxon>Methylobacterium</taxon>
    </lineage>
</organism>
<gene>
    <name evidence="1" type="ORF">ABID43_004927</name>
</gene>
<accession>A0ABV2LBY5</accession>
<protein>
    <submittedName>
        <fullName evidence="1">Uncharacterized protein</fullName>
    </submittedName>
</protein>
<comment type="caution">
    <text evidence="1">The sequence shown here is derived from an EMBL/GenBank/DDBJ whole genome shotgun (WGS) entry which is preliminary data.</text>
</comment>
<dbReference type="Proteomes" id="UP001549145">
    <property type="component" value="Unassembled WGS sequence"/>
</dbReference>
<dbReference type="EMBL" id="JBEPMM010000027">
    <property type="protein sequence ID" value="MET3695359.1"/>
    <property type="molecule type" value="Genomic_DNA"/>
</dbReference>
<evidence type="ECO:0000313" key="2">
    <source>
        <dbReference type="Proteomes" id="UP001549145"/>
    </source>
</evidence>
<reference evidence="1 2" key="1">
    <citation type="submission" date="2024-06" db="EMBL/GenBank/DDBJ databases">
        <title>Genomic Encyclopedia of Type Strains, Phase IV (KMG-IV): sequencing the most valuable type-strain genomes for metagenomic binning, comparative biology and taxonomic classification.</title>
        <authorList>
            <person name="Goeker M."/>
        </authorList>
    </citation>
    <scope>NUCLEOTIDE SEQUENCE [LARGE SCALE GENOMIC DNA]</scope>
    <source>
        <strain evidence="1 2">DSM 21331</strain>
    </source>
</reference>